<evidence type="ECO:0000313" key="2">
    <source>
        <dbReference type="EMBL" id="EFH81477.1"/>
    </source>
</evidence>
<evidence type="ECO:0000313" key="1">
    <source>
        <dbReference type="EMBL" id="EFH79878.1"/>
    </source>
</evidence>
<dbReference type="InParanoid" id="D6TGZ8"/>
<dbReference type="EMBL" id="ADVG01000001">
    <property type="protein sequence ID" value="EFH88927.1"/>
    <property type="molecule type" value="Genomic_DNA"/>
</dbReference>
<organism evidence="5 6">
    <name type="scientific">Ktedonobacter racemifer DSM 44963</name>
    <dbReference type="NCBI Taxonomy" id="485913"/>
    <lineage>
        <taxon>Bacteria</taxon>
        <taxon>Bacillati</taxon>
        <taxon>Chloroflexota</taxon>
        <taxon>Ktedonobacteria</taxon>
        <taxon>Ktedonobacterales</taxon>
        <taxon>Ktedonobacteraceae</taxon>
        <taxon>Ktedonobacter</taxon>
    </lineage>
</organism>
<dbReference type="EMBL" id="ADVG01000005">
    <property type="protein sequence ID" value="EFH79878.1"/>
    <property type="molecule type" value="Genomic_DNA"/>
</dbReference>
<dbReference type="AlphaFoldDB" id="D6TGZ8"/>
<gene>
    <name evidence="1" type="ORF">Krac_0400</name>
    <name evidence="5" type="ORF">Krac_10440</name>
    <name evidence="2" type="ORF">Krac_2203</name>
    <name evidence="3" type="ORF">Krac_4313</name>
    <name evidence="4" type="ORF">Krac_4763</name>
</gene>
<reference evidence="5 6" key="1">
    <citation type="journal article" date="2011" name="Stand. Genomic Sci.">
        <title>Non-contiguous finished genome sequence and contextual data of the filamentous soil bacterium Ktedonobacter racemifer type strain (SOSP1-21).</title>
        <authorList>
            <person name="Chang Y.J."/>
            <person name="Land M."/>
            <person name="Hauser L."/>
            <person name="Chertkov O."/>
            <person name="Del Rio T.G."/>
            <person name="Nolan M."/>
            <person name="Copeland A."/>
            <person name="Tice H."/>
            <person name="Cheng J.F."/>
            <person name="Lucas S."/>
            <person name="Han C."/>
            <person name="Goodwin L."/>
            <person name="Pitluck S."/>
            <person name="Ivanova N."/>
            <person name="Ovchinikova G."/>
            <person name="Pati A."/>
            <person name="Chen A."/>
            <person name="Palaniappan K."/>
            <person name="Mavromatis K."/>
            <person name="Liolios K."/>
            <person name="Brettin T."/>
            <person name="Fiebig A."/>
            <person name="Rohde M."/>
            <person name="Abt B."/>
            <person name="Goker M."/>
            <person name="Detter J.C."/>
            <person name="Woyke T."/>
            <person name="Bristow J."/>
            <person name="Eisen J.A."/>
            <person name="Markowitz V."/>
            <person name="Hugenholtz P."/>
            <person name="Kyrpides N.C."/>
            <person name="Klenk H.P."/>
            <person name="Lapidus A."/>
        </authorList>
    </citation>
    <scope>NUCLEOTIDE SEQUENCE [LARGE SCALE GENOMIC DNA]</scope>
    <source>
        <strain evidence="6">DSM 44963</strain>
        <strain evidence="5">SOSP1-21</strain>
    </source>
</reference>
<proteinExistence type="predicted"/>
<evidence type="ECO:0000313" key="4">
    <source>
        <dbReference type="EMBL" id="EFH83767.1"/>
    </source>
</evidence>
<dbReference type="EMBL" id="ADVG01000004">
    <property type="protein sequence ID" value="EFH81477.1"/>
    <property type="molecule type" value="Genomic_DNA"/>
</dbReference>
<evidence type="ECO:0000313" key="5">
    <source>
        <dbReference type="EMBL" id="EFH88927.1"/>
    </source>
</evidence>
<dbReference type="EMBL" id="ADVG01000003">
    <property type="protein sequence ID" value="EFH83767.1"/>
    <property type="molecule type" value="Genomic_DNA"/>
</dbReference>
<evidence type="ECO:0008006" key="7">
    <source>
        <dbReference type="Google" id="ProtNLM"/>
    </source>
</evidence>
<dbReference type="Proteomes" id="UP000004508">
    <property type="component" value="Unassembled WGS sequence"/>
</dbReference>
<sequence>MDMQKTIFPSMEPSKQFCPHSMCCARGQIGAGNIVIHDRKRERYRCTRCRKTFSARRGTMLEGLRKPTELIVIVVTLLSYGCPLQAIVHAFGLDERTVASWRDRAGIHCQQVHQDIVETAQLDLQHVQADEIRVKGCKMVAWMGLAIMVKTRLWVAGTVSRTRDRALADRLLQQVRRCAEPLKALLVLTDGWCAYPGSIKRAFREKVKAMPGRGRARLVVWSELHIGTVIKRTQKKRVVEVTRKMSHGSQEEAERLLQQSQGGNVLNTAFIERLNATMRQRLATLTRKCRQSARHLRPLETGMYLLGTTYNFCWPHHELGKPVHEGRACTPAMAAGLTDHIWSISELLHYKVAPPAWVEPKQRGRRKKQAREPLSVAEPARLRPLVRLRKGVLCSATG</sequence>
<protein>
    <recommendedName>
        <fullName evidence="7">IS1 family transposase</fullName>
    </recommendedName>
</protein>
<dbReference type="EMBL" id="ADVG01000003">
    <property type="protein sequence ID" value="EFH83357.1"/>
    <property type="molecule type" value="Genomic_DNA"/>
</dbReference>
<dbReference type="STRING" id="485913.Krac_0400"/>
<name>D6TGZ8_KTERA</name>
<keyword evidence="6" id="KW-1185">Reference proteome</keyword>
<accession>D6TGZ8</accession>
<comment type="caution">
    <text evidence="5">The sequence shown here is derived from an EMBL/GenBank/DDBJ whole genome shotgun (WGS) entry which is preliminary data.</text>
</comment>
<evidence type="ECO:0000313" key="3">
    <source>
        <dbReference type="EMBL" id="EFH83357.1"/>
    </source>
</evidence>
<evidence type="ECO:0000313" key="6">
    <source>
        <dbReference type="Proteomes" id="UP000004508"/>
    </source>
</evidence>
<dbReference type="eggNOG" id="COG3677">
    <property type="taxonomic scope" value="Bacteria"/>
</dbReference>